<name>A0A443KB91_9RHOB</name>
<evidence type="ECO:0000313" key="1">
    <source>
        <dbReference type="EMBL" id="RWR30054.1"/>
    </source>
</evidence>
<accession>A0A443KB91</accession>
<dbReference type="GO" id="GO:0016853">
    <property type="term" value="F:isomerase activity"/>
    <property type="evidence" value="ECO:0007669"/>
    <property type="project" value="InterPro"/>
</dbReference>
<dbReference type="EMBL" id="SAUX01000009">
    <property type="protein sequence ID" value="RWR30054.1"/>
    <property type="molecule type" value="Genomic_DNA"/>
</dbReference>
<proteinExistence type="predicted"/>
<protein>
    <submittedName>
        <fullName evidence="1">Aldose 1-epimerase family protein</fullName>
    </submittedName>
</protein>
<sequence length="288" mass="31163">MTDPIVTLANDHLTAVVSDLGAELQSLTTDGSPLLWHGDGAWWTGRSPILFPIVGRAEGDLIAVGDFTAEMKSHGFARRSLFRRIAAEPTLVRHELTATEATRAIYPFDFRLTLTHALDGKTLTITAGVENLDTAPMPFGLGFHPAFLWPLPGHEDAPHVIQLDNGAEPLLARLSGGQLTEERRPSPFVKGRLVLDQSQFLKDAMVFPEGAGAGLSYGPEDGPKLRFSFENLPNLAIWQKPGAPFICIEPWHGMAAIAGAGPQIADRPYSLTLTPGDSVKFSLKIVID</sequence>
<dbReference type="AlphaFoldDB" id="A0A443KB91"/>
<reference evidence="1 2" key="2">
    <citation type="submission" date="2019-01" db="EMBL/GenBank/DDBJ databases">
        <authorList>
            <person name="Li Y."/>
        </authorList>
    </citation>
    <scope>NUCLEOTIDE SEQUENCE [LARGE SCALE GENOMIC DNA]</scope>
    <source>
        <strain evidence="1 2">D19-10-3-21</strain>
    </source>
</reference>
<dbReference type="GO" id="GO:0005975">
    <property type="term" value="P:carbohydrate metabolic process"/>
    <property type="evidence" value="ECO:0007669"/>
    <property type="project" value="InterPro"/>
</dbReference>
<dbReference type="Gene3D" id="2.70.98.10">
    <property type="match status" value="1"/>
</dbReference>
<dbReference type="RefSeq" id="WP_128237150.1">
    <property type="nucleotide sequence ID" value="NZ_SAUX01000009.1"/>
</dbReference>
<dbReference type="InterPro" id="IPR037481">
    <property type="entry name" value="LacX"/>
</dbReference>
<dbReference type="GO" id="GO:0030246">
    <property type="term" value="F:carbohydrate binding"/>
    <property type="evidence" value="ECO:0007669"/>
    <property type="project" value="InterPro"/>
</dbReference>
<dbReference type="InterPro" id="IPR008183">
    <property type="entry name" value="Aldose_1/G6P_1-epimerase"/>
</dbReference>
<dbReference type="SUPFAM" id="SSF74650">
    <property type="entry name" value="Galactose mutarotase-like"/>
    <property type="match status" value="1"/>
</dbReference>
<dbReference type="OrthoDB" id="9795355at2"/>
<dbReference type="InterPro" id="IPR014718">
    <property type="entry name" value="GH-type_carb-bd"/>
</dbReference>
<evidence type="ECO:0000313" key="2">
    <source>
        <dbReference type="Proteomes" id="UP000285295"/>
    </source>
</evidence>
<organism evidence="1 2">
    <name type="scientific">Paenirhodobacter populi</name>
    <dbReference type="NCBI Taxonomy" id="2306993"/>
    <lineage>
        <taxon>Bacteria</taxon>
        <taxon>Pseudomonadati</taxon>
        <taxon>Pseudomonadota</taxon>
        <taxon>Alphaproteobacteria</taxon>
        <taxon>Rhodobacterales</taxon>
        <taxon>Rhodobacter group</taxon>
        <taxon>Paenirhodobacter</taxon>
    </lineage>
</organism>
<dbReference type="CDD" id="cd09024">
    <property type="entry name" value="Aldose_epim_lacX"/>
    <property type="match status" value="1"/>
</dbReference>
<dbReference type="Proteomes" id="UP000285295">
    <property type="component" value="Unassembled WGS sequence"/>
</dbReference>
<dbReference type="Pfam" id="PF01263">
    <property type="entry name" value="Aldose_epim"/>
    <property type="match status" value="1"/>
</dbReference>
<reference evidence="1 2" key="1">
    <citation type="submission" date="2019-01" db="EMBL/GenBank/DDBJ databases">
        <title>Sinorhodobacter populi sp. nov. isolated from the symptomatic bark tissue of Populus euramericana canker.</title>
        <authorList>
            <person name="Xu G."/>
        </authorList>
    </citation>
    <scope>NUCLEOTIDE SEQUENCE [LARGE SCALE GENOMIC DNA]</scope>
    <source>
        <strain evidence="1 2">D19-10-3-21</strain>
    </source>
</reference>
<dbReference type="InterPro" id="IPR011013">
    <property type="entry name" value="Gal_mutarotase_sf_dom"/>
</dbReference>
<gene>
    <name evidence="1" type="ORF">D2T31_09180</name>
</gene>
<comment type="caution">
    <text evidence="1">The sequence shown here is derived from an EMBL/GenBank/DDBJ whole genome shotgun (WGS) entry which is preliminary data.</text>
</comment>